<organism evidence="3 4">
    <name type="scientific">Yinghuangia aomiensis</name>
    <dbReference type="NCBI Taxonomy" id="676205"/>
    <lineage>
        <taxon>Bacteria</taxon>
        <taxon>Bacillati</taxon>
        <taxon>Actinomycetota</taxon>
        <taxon>Actinomycetes</taxon>
        <taxon>Kitasatosporales</taxon>
        <taxon>Streptomycetaceae</taxon>
        <taxon>Yinghuangia</taxon>
    </lineage>
</organism>
<evidence type="ECO:0000259" key="2">
    <source>
        <dbReference type="Pfam" id="PF04149"/>
    </source>
</evidence>
<feature type="region of interest" description="Disordered" evidence="1">
    <location>
        <begin position="1"/>
        <end position="22"/>
    </location>
</feature>
<reference evidence="4" key="1">
    <citation type="journal article" date="2019" name="Int. J. Syst. Evol. Microbiol.">
        <title>The Global Catalogue of Microorganisms (GCM) 10K type strain sequencing project: providing services to taxonomists for standard genome sequencing and annotation.</title>
        <authorList>
            <consortium name="The Broad Institute Genomics Platform"/>
            <consortium name="The Broad Institute Genome Sequencing Center for Infectious Disease"/>
            <person name="Wu L."/>
            <person name="Ma J."/>
        </authorList>
    </citation>
    <scope>NUCLEOTIDE SEQUENCE [LARGE SCALE GENOMIC DNA]</scope>
    <source>
        <strain evidence="4">JCM 17986</strain>
    </source>
</reference>
<feature type="compositionally biased region" description="Polar residues" evidence="1">
    <location>
        <begin position="1"/>
        <end position="20"/>
    </location>
</feature>
<evidence type="ECO:0000313" key="4">
    <source>
        <dbReference type="Proteomes" id="UP001500466"/>
    </source>
</evidence>
<evidence type="ECO:0000256" key="1">
    <source>
        <dbReference type="SAM" id="MobiDB-lite"/>
    </source>
</evidence>
<protein>
    <submittedName>
        <fullName evidence="3">DUF397 domain-containing protein</fullName>
    </submittedName>
</protein>
<keyword evidence="4" id="KW-1185">Reference proteome</keyword>
<comment type="caution">
    <text evidence="3">The sequence shown here is derived from an EMBL/GenBank/DDBJ whole genome shotgun (WGS) entry which is preliminary data.</text>
</comment>
<feature type="domain" description="DUF397" evidence="2">
    <location>
        <begin position="10"/>
        <end position="59"/>
    </location>
</feature>
<accession>A0ABP9H010</accession>
<gene>
    <name evidence="3" type="ORF">GCM10023205_10650</name>
</gene>
<proteinExistence type="predicted"/>
<sequence length="59" mass="6318">MADFATSAQTWRRSSHSAGGTNCLEVRRDDGILVRDSQGLEKGVLAFPATAWQGLLLGV</sequence>
<dbReference type="EMBL" id="BAABHS010000003">
    <property type="protein sequence ID" value="GAA4951605.1"/>
    <property type="molecule type" value="Genomic_DNA"/>
</dbReference>
<name>A0ABP9H010_9ACTN</name>
<dbReference type="InterPro" id="IPR007278">
    <property type="entry name" value="DUF397"/>
</dbReference>
<evidence type="ECO:0000313" key="3">
    <source>
        <dbReference type="EMBL" id="GAA4951605.1"/>
    </source>
</evidence>
<dbReference type="Proteomes" id="UP001500466">
    <property type="component" value="Unassembled WGS sequence"/>
</dbReference>
<dbReference type="Pfam" id="PF04149">
    <property type="entry name" value="DUF397"/>
    <property type="match status" value="1"/>
</dbReference>